<evidence type="ECO:0000313" key="2">
    <source>
        <dbReference type="Proteomes" id="UP000034491"/>
    </source>
</evidence>
<dbReference type="InterPro" id="IPR009922">
    <property type="entry name" value="DUF1457"/>
</dbReference>
<sequence>MFISAQSDLSVLEEYPRLLQSWHWYSGLCEKLGRLPSRKDINPVDIKFALGYEMLIETDREHMNPRVRLIGTVTEEFTGLPHSATGKTYDAFLSEESRIKACNYLITALDRGQPLFGIAKYARTNGQTFSFARIIYPLYTLENEPEMTFAVLEKFKENDNREAGAQKEESMKRWL</sequence>
<organism evidence="1 2">
    <name type="scientific">Kiloniella litopenaei</name>
    <dbReference type="NCBI Taxonomy" id="1549748"/>
    <lineage>
        <taxon>Bacteria</taxon>
        <taxon>Pseudomonadati</taxon>
        <taxon>Pseudomonadota</taxon>
        <taxon>Alphaproteobacteria</taxon>
        <taxon>Rhodospirillales</taxon>
        <taxon>Kiloniellaceae</taxon>
        <taxon>Kiloniella</taxon>
    </lineage>
</organism>
<evidence type="ECO:0000313" key="1">
    <source>
        <dbReference type="EMBL" id="KKJ78149.1"/>
    </source>
</evidence>
<evidence type="ECO:0008006" key="3">
    <source>
        <dbReference type="Google" id="ProtNLM"/>
    </source>
</evidence>
<name>A0A0M2RCI5_9PROT</name>
<reference evidence="1 2" key="1">
    <citation type="submission" date="2015-03" db="EMBL/GenBank/DDBJ databases">
        <title>Genome sequence of Kiloniella sp. P1-1, isolated from the gut microflora of Pacific white shrimp, Penaeus vannamei.</title>
        <authorList>
            <person name="Shao Z."/>
            <person name="Wang L."/>
            <person name="Li X."/>
        </authorList>
    </citation>
    <scope>NUCLEOTIDE SEQUENCE [LARGE SCALE GENOMIC DNA]</scope>
    <source>
        <strain evidence="1 2">P1-1</strain>
    </source>
</reference>
<accession>A0A0M2RCI5</accession>
<dbReference type="Proteomes" id="UP000034491">
    <property type="component" value="Unassembled WGS sequence"/>
</dbReference>
<dbReference type="STRING" id="1549748.WH95_02025"/>
<proteinExistence type="predicted"/>
<keyword evidence="2" id="KW-1185">Reference proteome</keyword>
<dbReference type="OrthoDB" id="8478455at2"/>
<protein>
    <recommendedName>
        <fullName evidence="3">PAS domain-containing protein</fullName>
    </recommendedName>
</protein>
<dbReference type="AlphaFoldDB" id="A0A0M2RCI5"/>
<dbReference type="Pfam" id="PF07310">
    <property type="entry name" value="PAS_5"/>
    <property type="match status" value="1"/>
</dbReference>
<comment type="caution">
    <text evidence="1">The sequence shown here is derived from an EMBL/GenBank/DDBJ whole genome shotgun (WGS) entry which is preliminary data.</text>
</comment>
<gene>
    <name evidence="1" type="ORF">WH95_02025</name>
</gene>
<dbReference type="EMBL" id="LANI01000002">
    <property type="protein sequence ID" value="KKJ78149.1"/>
    <property type="molecule type" value="Genomic_DNA"/>
</dbReference>
<dbReference type="RefSeq" id="WP_046502356.1">
    <property type="nucleotide sequence ID" value="NZ_LANI01000002.1"/>
</dbReference>